<evidence type="ECO:0000313" key="9">
    <source>
        <dbReference type="EMBL" id="MBN3312309.1"/>
    </source>
</evidence>
<reference evidence="9" key="1">
    <citation type="journal article" date="2021" name="Cell">
        <title>Tracing the genetic footprints of vertebrate landing in non-teleost ray-finned fishes.</title>
        <authorList>
            <person name="Bi X."/>
            <person name="Wang K."/>
            <person name="Yang L."/>
            <person name="Pan H."/>
            <person name="Jiang H."/>
            <person name="Wei Q."/>
            <person name="Fang M."/>
            <person name="Yu H."/>
            <person name="Zhu C."/>
            <person name="Cai Y."/>
            <person name="He Y."/>
            <person name="Gan X."/>
            <person name="Zeng H."/>
            <person name="Yu D."/>
            <person name="Zhu Y."/>
            <person name="Jiang H."/>
            <person name="Qiu Q."/>
            <person name="Yang H."/>
            <person name="Zhang Y.E."/>
            <person name="Wang W."/>
            <person name="Zhu M."/>
            <person name="He S."/>
            <person name="Zhang G."/>
        </authorList>
    </citation>
    <scope>NUCLEOTIDE SEQUENCE</scope>
    <source>
        <strain evidence="9">Allg_001</strain>
    </source>
</reference>
<keyword evidence="10" id="KW-1185">Reference proteome</keyword>
<dbReference type="GO" id="GO:0032259">
    <property type="term" value="P:methylation"/>
    <property type="evidence" value="ECO:0007669"/>
    <property type="project" value="UniProtKB-KW"/>
</dbReference>
<dbReference type="InterPro" id="IPR029063">
    <property type="entry name" value="SAM-dependent_MTases_sf"/>
</dbReference>
<protein>
    <recommendedName>
        <fullName evidence="5">Electron transfer flavoprotein beta subunit lysine methyltransferase</fullName>
    </recommendedName>
    <alternativeName>
        <fullName evidence="7">ETFB lysine methyltransferase</fullName>
    </alternativeName>
    <alternativeName>
        <fullName evidence="6">Protein N-lysine methyltransferase METTL20</fullName>
    </alternativeName>
</protein>
<keyword evidence="1 9" id="KW-0489">Methyltransferase</keyword>
<dbReference type="Proteomes" id="UP000736164">
    <property type="component" value="Unassembled WGS sequence"/>
</dbReference>
<comment type="similarity">
    <text evidence="4">Belongs to the methyltransferase superfamily. ETFBKMT family.</text>
</comment>
<evidence type="ECO:0000256" key="4">
    <source>
        <dbReference type="ARBA" id="ARBA00037932"/>
    </source>
</evidence>
<keyword evidence="2" id="KW-0808">Transferase</keyword>
<evidence type="ECO:0000256" key="2">
    <source>
        <dbReference type="ARBA" id="ARBA00022679"/>
    </source>
</evidence>
<dbReference type="GO" id="GO:0005759">
    <property type="term" value="C:mitochondrial matrix"/>
    <property type="evidence" value="ECO:0007669"/>
    <property type="project" value="TreeGrafter"/>
</dbReference>
<name>A0A8J7NHR9_ATRSP</name>
<evidence type="ECO:0000256" key="5">
    <source>
        <dbReference type="ARBA" id="ARBA00040322"/>
    </source>
</evidence>
<keyword evidence="3" id="KW-0949">S-adenosyl-L-methionine</keyword>
<dbReference type="InterPro" id="IPR050078">
    <property type="entry name" value="Ribosomal_L11_MeTrfase_PrmA"/>
</dbReference>
<evidence type="ECO:0000256" key="1">
    <source>
        <dbReference type="ARBA" id="ARBA00022603"/>
    </source>
</evidence>
<evidence type="ECO:0000256" key="7">
    <source>
        <dbReference type="ARBA" id="ARBA00042266"/>
    </source>
</evidence>
<gene>
    <name evidence="9" type="primary">Etfbkmt</name>
    <name evidence="9" type="ORF">GTO95_0006611</name>
</gene>
<dbReference type="AlphaFoldDB" id="A0A8J7NHR9"/>
<evidence type="ECO:0000313" key="10">
    <source>
        <dbReference type="Proteomes" id="UP000736164"/>
    </source>
</evidence>
<feature type="non-terminal residue" evidence="9">
    <location>
        <position position="260"/>
    </location>
</feature>
<accession>A0A8J7NHR9</accession>
<comment type="caution">
    <text evidence="9">The sequence shown here is derived from an EMBL/GenBank/DDBJ whole genome shotgun (WGS) entry which is preliminary data.</text>
</comment>
<comment type="catalytic activity">
    <reaction evidence="8">
        <text>L-lysyl-[protein] + 3 S-adenosyl-L-methionine = N(6),N(6),N(6)-trimethyl-L-lysyl-[protein] + 3 S-adenosyl-L-homocysteine + 3 H(+)</text>
        <dbReference type="Rhea" id="RHEA:54192"/>
        <dbReference type="Rhea" id="RHEA-COMP:9752"/>
        <dbReference type="Rhea" id="RHEA-COMP:13826"/>
        <dbReference type="ChEBI" id="CHEBI:15378"/>
        <dbReference type="ChEBI" id="CHEBI:29969"/>
        <dbReference type="ChEBI" id="CHEBI:57856"/>
        <dbReference type="ChEBI" id="CHEBI:59789"/>
        <dbReference type="ChEBI" id="CHEBI:61961"/>
    </reaction>
    <physiologicalReaction direction="left-to-right" evidence="8">
        <dbReference type="Rhea" id="RHEA:54193"/>
    </physiologicalReaction>
</comment>
<evidence type="ECO:0000256" key="3">
    <source>
        <dbReference type="ARBA" id="ARBA00022691"/>
    </source>
</evidence>
<dbReference type="Gene3D" id="3.40.50.150">
    <property type="entry name" value="Vaccinia Virus protein VP39"/>
    <property type="match status" value="1"/>
</dbReference>
<evidence type="ECO:0000256" key="8">
    <source>
        <dbReference type="ARBA" id="ARBA00049497"/>
    </source>
</evidence>
<organism evidence="9 10">
    <name type="scientific">Atractosteus spatula</name>
    <name type="common">Alligator gar</name>
    <name type="synonym">Lepisosteus spatula</name>
    <dbReference type="NCBI Taxonomy" id="7917"/>
    <lineage>
        <taxon>Eukaryota</taxon>
        <taxon>Metazoa</taxon>
        <taxon>Chordata</taxon>
        <taxon>Craniata</taxon>
        <taxon>Vertebrata</taxon>
        <taxon>Euteleostomi</taxon>
        <taxon>Actinopterygii</taxon>
        <taxon>Neopterygii</taxon>
        <taxon>Holostei</taxon>
        <taxon>Semionotiformes</taxon>
        <taxon>Lepisosteidae</taxon>
        <taxon>Atractosteus</taxon>
    </lineage>
</organism>
<feature type="non-terminal residue" evidence="9">
    <location>
        <position position="1"/>
    </location>
</feature>
<dbReference type="CDD" id="cd02440">
    <property type="entry name" value="AdoMet_MTases"/>
    <property type="match status" value="1"/>
</dbReference>
<dbReference type="SUPFAM" id="SSF53335">
    <property type="entry name" value="S-adenosyl-L-methionine-dependent methyltransferases"/>
    <property type="match status" value="1"/>
</dbReference>
<evidence type="ECO:0000256" key="6">
    <source>
        <dbReference type="ARBA" id="ARBA00041867"/>
    </source>
</evidence>
<dbReference type="PANTHER" id="PTHR43648">
    <property type="entry name" value="ELECTRON TRANSFER FLAVOPROTEIN BETA SUBUNIT LYSINE METHYLTRANSFERASE"/>
    <property type="match status" value="1"/>
</dbReference>
<dbReference type="GO" id="GO:0016279">
    <property type="term" value="F:protein-lysine N-methyltransferase activity"/>
    <property type="evidence" value="ECO:0007669"/>
    <property type="project" value="TreeGrafter"/>
</dbReference>
<dbReference type="PANTHER" id="PTHR43648:SF1">
    <property type="entry name" value="ELECTRON TRANSFER FLAVOPROTEIN BETA SUBUNIT LYSINE METHYLTRANSFERASE"/>
    <property type="match status" value="1"/>
</dbReference>
<dbReference type="InterPro" id="IPR019410">
    <property type="entry name" value="Methyltransf_16"/>
</dbReference>
<dbReference type="Pfam" id="PF10294">
    <property type="entry name" value="Methyltransf_16"/>
    <property type="match status" value="1"/>
</dbReference>
<sequence length="260" mass="28973">MIPRLKWVSLVVSRCHATVGEGCGRRAGVRLSTGSSRSSDEEVKKFIIENTEVVRGPHNTPNISLRLFTPSCRFWFARPELWPFSEPYWAIYWPGGQALTRYLLDEPAVARDRRVLDLGSGCGASAIAAKLGGASYVLANDIDPVAAIAIKLNCELNGLEPIPVETEDLIGSEAERWDLILLGDMFYEEQLASSLHSWLRECVRAHGTQVLIGDPGRAQLQSHGIRKRLRRLAAYELPPSLREENYGLTASTVWLYQPET</sequence>
<proteinExistence type="inferred from homology"/>
<dbReference type="EMBL" id="JAAWVO010004620">
    <property type="protein sequence ID" value="MBN3312309.1"/>
    <property type="molecule type" value="Genomic_DNA"/>
</dbReference>